<evidence type="ECO:0000313" key="1">
    <source>
        <dbReference type="EMBL" id="UOE32989.1"/>
    </source>
</evidence>
<evidence type="ECO:0000313" key="2">
    <source>
        <dbReference type="Proteomes" id="UP000831390"/>
    </source>
</evidence>
<sequence length="389" mass="42840">MQRAFLPSFLLLTALTAGLNEARATRLALPASVQDTIVMRLPNRATLTLTVRDAAQLRQLKNYHLDSLTTRLATYITQAEAAAKAGTTNQVTMRFYPDKDQPGQNLPEEIRITAHKPGTDGTKGPTKTQVFLNKKFGIKTDSDINGVNSISIDTNGSAKATAKGDSAKRANRKDRHTVDLHLELGYNTFVNSSTNSVSSGPPSLRYWSLFGGSGMTGIGLDYVQPLAYSKRAKLALTFGPEFVSNSFMLRGNDQWVKSGGVTTAERAPDSKQIDDSKLVINSLNLPLMLRLKLRNKEDKRTLSAGIGAFGGYRVGGNITTEYKLAGSDNKHEDKLRGDLNVNNWQYGLQGELGFHFLRFYAKYNLNEVFKENQGPQTQALSFGFRFIGF</sequence>
<dbReference type="EMBL" id="CP094534">
    <property type="protein sequence ID" value="UOE32989.1"/>
    <property type="molecule type" value="Genomic_DNA"/>
</dbReference>
<organism evidence="1 2">
    <name type="scientific">Hymenobacter monticola</name>
    <dbReference type="NCBI Taxonomy" id="1705399"/>
    <lineage>
        <taxon>Bacteria</taxon>
        <taxon>Pseudomonadati</taxon>
        <taxon>Bacteroidota</taxon>
        <taxon>Cytophagia</taxon>
        <taxon>Cytophagales</taxon>
        <taxon>Hymenobacteraceae</taxon>
        <taxon>Hymenobacter</taxon>
    </lineage>
</organism>
<reference evidence="1 2" key="1">
    <citation type="submission" date="2022-03" db="EMBL/GenBank/DDBJ databases">
        <title>Hymenobactersp. isolated from the air.</title>
        <authorList>
            <person name="Won M."/>
            <person name="Kwon S.-W."/>
        </authorList>
    </citation>
    <scope>NUCLEOTIDE SEQUENCE [LARGE SCALE GENOMIC DNA]</scope>
    <source>
        <strain evidence="1 2">KACC 22596</strain>
    </source>
</reference>
<proteinExistence type="predicted"/>
<keyword evidence="2" id="KW-1185">Reference proteome</keyword>
<name>A0ABY4B1I6_9BACT</name>
<dbReference type="RefSeq" id="WP_243512464.1">
    <property type="nucleotide sequence ID" value="NZ_CP094534.1"/>
</dbReference>
<gene>
    <name evidence="1" type="ORF">MTP16_17890</name>
</gene>
<dbReference type="Proteomes" id="UP000831390">
    <property type="component" value="Chromosome"/>
</dbReference>
<protein>
    <submittedName>
        <fullName evidence="1">PorT family protein</fullName>
    </submittedName>
</protein>
<accession>A0ABY4B1I6</accession>